<accession>A0A428P3I7</accession>
<name>A0A428P3I7_9HYPO</name>
<dbReference type="InterPro" id="IPR056632">
    <property type="entry name" value="DUF7730"/>
</dbReference>
<gene>
    <name evidence="2" type="ORF">CEP54_013335</name>
</gene>
<comment type="caution">
    <text evidence="2">The sequence shown here is derived from an EMBL/GenBank/DDBJ whole genome shotgun (WGS) entry which is preliminary data.</text>
</comment>
<evidence type="ECO:0000259" key="1">
    <source>
        <dbReference type="Pfam" id="PF24864"/>
    </source>
</evidence>
<dbReference type="AlphaFoldDB" id="A0A428P3I7"/>
<feature type="domain" description="DUF7730" evidence="1">
    <location>
        <begin position="180"/>
        <end position="334"/>
    </location>
</feature>
<proteinExistence type="predicted"/>
<sequence>MNRQHPLIAKVATSGPFTTSRPAQLQTQSAFFTILNEDIRNQIYEYLFGCTCQRAYMEGTRVLYSTNVFNFGEEISLDIWGNSIKVQRWDLIRKVDLRIRLAVDLWLWERAWQVLQVMPCLRSAKLRCEEGIEEVYDLFHSTTRLPKTIKYGSPATENISSTNKEAGTSSIMVRFETGDEQSDSKFFTKLYPDIRREIFLHLFGSRHVHVMFANSRGVDKSEEFWRHGHPPLTHVGWLHCVCRSEAKLLPHAHFEYKHKWRYLSTNLLWTCKRAYEEGIALLYSSNTFLFQESIDLINFHTIAVDHMRFVRSLEIQINLGEQDTWRMEADAFRLMVSTLRGWQHWYALKPIKIRVVGELDDTPPRRPKQKVLREAQREFGRAVRELAEMVQVHVVLSGKGDKEIIQPRLSLDKPGLTFVNASEDCMDREDHEMDSDFEDSFHRVIQRA</sequence>
<dbReference type="Pfam" id="PF24864">
    <property type="entry name" value="DUF7730"/>
    <property type="match status" value="1"/>
</dbReference>
<dbReference type="OrthoDB" id="4757095at2759"/>
<protein>
    <recommendedName>
        <fullName evidence="1">DUF7730 domain-containing protein</fullName>
    </recommendedName>
</protein>
<dbReference type="STRING" id="1325734.A0A428P3I7"/>
<evidence type="ECO:0000313" key="2">
    <source>
        <dbReference type="EMBL" id="RSL47566.1"/>
    </source>
</evidence>
<organism evidence="2 3">
    <name type="scientific">Fusarium duplospermum</name>
    <dbReference type="NCBI Taxonomy" id="1325734"/>
    <lineage>
        <taxon>Eukaryota</taxon>
        <taxon>Fungi</taxon>
        <taxon>Dikarya</taxon>
        <taxon>Ascomycota</taxon>
        <taxon>Pezizomycotina</taxon>
        <taxon>Sordariomycetes</taxon>
        <taxon>Hypocreomycetidae</taxon>
        <taxon>Hypocreales</taxon>
        <taxon>Nectriaceae</taxon>
        <taxon>Fusarium</taxon>
        <taxon>Fusarium solani species complex</taxon>
    </lineage>
</organism>
<dbReference type="EMBL" id="NKCI01000214">
    <property type="protein sequence ID" value="RSL47566.1"/>
    <property type="molecule type" value="Genomic_DNA"/>
</dbReference>
<dbReference type="PANTHER" id="PTHR38790">
    <property type="entry name" value="2EXR DOMAIN-CONTAINING PROTEIN-RELATED"/>
    <property type="match status" value="1"/>
</dbReference>
<dbReference type="Proteomes" id="UP000288168">
    <property type="component" value="Unassembled WGS sequence"/>
</dbReference>
<reference evidence="2 3" key="1">
    <citation type="submission" date="2017-06" db="EMBL/GenBank/DDBJ databases">
        <title>Comparative genomic analysis of Ambrosia Fusariam Clade fungi.</title>
        <authorList>
            <person name="Stajich J.E."/>
            <person name="Carrillo J."/>
            <person name="Kijimoto T."/>
            <person name="Eskalen A."/>
            <person name="O'Donnell K."/>
            <person name="Kasson M."/>
        </authorList>
    </citation>
    <scope>NUCLEOTIDE SEQUENCE [LARGE SCALE GENOMIC DNA]</scope>
    <source>
        <strain evidence="2 3">NRRL62584</strain>
    </source>
</reference>
<keyword evidence="3" id="KW-1185">Reference proteome</keyword>
<evidence type="ECO:0000313" key="3">
    <source>
        <dbReference type="Proteomes" id="UP000288168"/>
    </source>
</evidence>